<dbReference type="VEuPathDB" id="VectorBase:BGLAX_036253"/>
<feature type="compositionally biased region" description="Low complexity" evidence="1">
    <location>
        <begin position="224"/>
        <end position="235"/>
    </location>
</feature>
<evidence type="ECO:0000313" key="2">
    <source>
        <dbReference type="EnsemblMetazoa" id="BGLB029447-PA"/>
    </source>
</evidence>
<dbReference type="Proteomes" id="UP000076420">
    <property type="component" value="Unassembled WGS sequence"/>
</dbReference>
<feature type="compositionally biased region" description="Basic residues" evidence="1">
    <location>
        <begin position="261"/>
        <end position="324"/>
    </location>
</feature>
<dbReference type="OrthoDB" id="10333924at2759"/>
<feature type="compositionally biased region" description="Basic residues" evidence="1">
    <location>
        <begin position="207"/>
        <end position="219"/>
    </location>
</feature>
<evidence type="ECO:0000313" key="3">
    <source>
        <dbReference type="Proteomes" id="UP000076420"/>
    </source>
</evidence>
<feature type="compositionally biased region" description="Basic and acidic residues" evidence="1">
    <location>
        <begin position="172"/>
        <end position="203"/>
    </location>
</feature>
<dbReference type="EnsemblMetazoa" id="BGLB029447-RA">
    <property type="protein sequence ID" value="BGLB029447-PA"/>
    <property type="gene ID" value="BGLB029447"/>
</dbReference>
<feature type="compositionally biased region" description="Basic residues" evidence="1">
    <location>
        <begin position="243"/>
        <end position="253"/>
    </location>
</feature>
<evidence type="ECO:0000256" key="1">
    <source>
        <dbReference type="SAM" id="MobiDB-lite"/>
    </source>
</evidence>
<accession>A0A2C9LCD2</accession>
<name>A0A2C9LCD2_BIOGL</name>
<dbReference type="KEGG" id="bgt:106078419"/>
<gene>
    <name evidence="2" type="primary">106078419</name>
</gene>
<protein>
    <submittedName>
        <fullName evidence="2">Uncharacterized protein</fullName>
    </submittedName>
</protein>
<dbReference type="VEuPathDB" id="VectorBase:BGLB029447"/>
<reference evidence="2" key="1">
    <citation type="submission" date="2020-05" db="UniProtKB">
        <authorList>
            <consortium name="EnsemblMetazoa"/>
        </authorList>
    </citation>
    <scope>IDENTIFICATION</scope>
    <source>
        <strain evidence="2">BB02</strain>
    </source>
</reference>
<dbReference type="AlphaFoldDB" id="A0A2C9LCD2"/>
<proteinExistence type="predicted"/>
<sequence>MTSKQKHSDAADTNLPEEPQSDYHFRGLMRWSNMTPCFGQFCGESSFIGRITRLVSPLKNQTCLGNNYNDSHSSRQKSTNKCPIILSPWRAKKLWKLMLAKSRFVHSFASAQEKGFSSECSPAVLDMFPLRSLVSRWEHFMKNLFTVTRFKYVYPIMWGQDEALQKPAHASKSKEIEKKDQSKGKPKARDSDQPKKIDQERPTRNITKSKPKAHGRRARERSESGSSDRASSFSSTLSDYSRKKWTSPKRVSKRAADRPSHTYRKRPRRVKEVRRRRSRPRSRSRKKAKKRVSRRKKPAQRKRPRASKKKASRGRKRKTKSKRR</sequence>
<organism evidence="2 3">
    <name type="scientific">Biomphalaria glabrata</name>
    <name type="common">Bloodfluke planorb</name>
    <name type="synonym">Freshwater snail</name>
    <dbReference type="NCBI Taxonomy" id="6526"/>
    <lineage>
        <taxon>Eukaryota</taxon>
        <taxon>Metazoa</taxon>
        <taxon>Spiralia</taxon>
        <taxon>Lophotrochozoa</taxon>
        <taxon>Mollusca</taxon>
        <taxon>Gastropoda</taxon>
        <taxon>Heterobranchia</taxon>
        <taxon>Euthyneura</taxon>
        <taxon>Panpulmonata</taxon>
        <taxon>Hygrophila</taxon>
        <taxon>Lymnaeoidea</taxon>
        <taxon>Planorbidae</taxon>
        <taxon>Biomphalaria</taxon>
    </lineage>
</organism>
<dbReference type="RefSeq" id="XP_013094726.2">
    <property type="nucleotide sequence ID" value="XM_013239272.2"/>
</dbReference>
<feature type="region of interest" description="Disordered" evidence="1">
    <location>
        <begin position="166"/>
        <end position="324"/>
    </location>
</feature>